<protein>
    <submittedName>
        <fullName evidence="2">Uncharacterized protein</fullName>
    </submittedName>
</protein>
<sequence>MNQFLQEFGAMLDGFPPIILIFLAPFAGSLSAAIVAALVGEANTPREVLGQFVVGYLAGAFCSSLLTVLIKAPAYTLGYLGGGSGYWGMKVYLKKKQNELLNKPPGEGPTP</sequence>
<dbReference type="Proteomes" id="UP000653797">
    <property type="component" value="Unassembled WGS sequence"/>
</dbReference>
<feature type="transmembrane region" description="Helical" evidence="1">
    <location>
        <begin position="52"/>
        <end position="70"/>
    </location>
</feature>
<keyword evidence="1" id="KW-1133">Transmembrane helix</keyword>
<evidence type="ECO:0000313" key="3">
    <source>
        <dbReference type="Proteomes" id="UP000653797"/>
    </source>
</evidence>
<proteinExistence type="predicted"/>
<keyword evidence="3" id="KW-1185">Reference proteome</keyword>
<dbReference type="RefSeq" id="WP_191039444.1">
    <property type="nucleotide sequence ID" value="NZ_JACXAA010000004.1"/>
</dbReference>
<dbReference type="EMBL" id="JACXAA010000004">
    <property type="protein sequence ID" value="MBD2753797.1"/>
    <property type="molecule type" value="Genomic_DNA"/>
</dbReference>
<organism evidence="2 3">
    <name type="scientific">Spirosoma validum</name>
    <dbReference type="NCBI Taxonomy" id="2771355"/>
    <lineage>
        <taxon>Bacteria</taxon>
        <taxon>Pseudomonadati</taxon>
        <taxon>Bacteroidota</taxon>
        <taxon>Cytophagia</taxon>
        <taxon>Cytophagales</taxon>
        <taxon>Cytophagaceae</taxon>
        <taxon>Spirosoma</taxon>
    </lineage>
</organism>
<accession>A0A927B202</accession>
<name>A0A927B202_9BACT</name>
<dbReference type="AlphaFoldDB" id="A0A927B202"/>
<comment type="caution">
    <text evidence="2">The sequence shown here is derived from an EMBL/GenBank/DDBJ whole genome shotgun (WGS) entry which is preliminary data.</text>
</comment>
<keyword evidence="1" id="KW-0472">Membrane</keyword>
<feature type="transmembrane region" description="Helical" evidence="1">
    <location>
        <begin position="18"/>
        <end position="40"/>
    </location>
</feature>
<gene>
    <name evidence="2" type="ORF">IC230_12905</name>
</gene>
<evidence type="ECO:0000256" key="1">
    <source>
        <dbReference type="SAM" id="Phobius"/>
    </source>
</evidence>
<keyword evidence="1" id="KW-0812">Transmembrane</keyword>
<reference evidence="2" key="1">
    <citation type="submission" date="2020-09" db="EMBL/GenBank/DDBJ databases">
        <authorList>
            <person name="Kim M.K."/>
        </authorList>
    </citation>
    <scope>NUCLEOTIDE SEQUENCE</scope>
    <source>
        <strain evidence="2">BT704</strain>
    </source>
</reference>
<evidence type="ECO:0000313" key="2">
    <source>
        <dbReference type="EMBL" id="MBD2753797.1"/>
    </source>
</evidence>